<dbReference type="PANTHER" id="PTHR31645">
    <property type="entry name" value="OLIGOPEPTIDE TRANSPORTER YGL114W-RELATED"/>
    <property type="match status" value="1"/>
</dbReference>
<comment type="caution">
    <text evidence="8">The sequence shown here is derived from an EMBL/GenBank/DDBJ whole genome shotgun (WGS) entry which is preliminary data.</text>
</comment>
<evidence type="ECO:0000256" key="7">
    <source>
        <dbReference type="SAM" id="Phobius"/>
    </source>
</evidence>
<dbReference type="Pfam" id="PF03169">
    <property type="entry name" value="OPT"/>
    <property type="match status" value="1"/>
</dbReference>
<evidence type="ECO:0000313" key="9">
    <source>
        <dbReference type="Proteomes" id="UP001642260"/>
    </source>
</evidence>
<evidence type="ECO:0000256" key="4">
    <source>
        <dbReference type="ARBA" id="ARBA00022692"/>
    </source>
</evidence>
<proteinExistence type="inferred from homology"/>
<comment type="similarity">
    <text evidence="2">Belongs to the YSL (TC 2.A.67.2) family.</text>
</comment>
<dbReference type="InterPro" id="IPR045035">
    <property type="entry name" value="YSL-like"/>
</dbReference>
<sequence length="103" mass="11638">MKRLRSCKSIFLSSPLILTESSPFAESAHVRAMIVSFIVSILFTFVVMNLNLTTGIIPSLNISAGLLSFFFMKTCTEILNKAVILKQLFTRHETEDMHRELLS</sequence>
<dbReference type="AlphaFoldDB" id="A0ABC8JLV4"/>
<dbReference type="GO" id="GO:0016020">
    <property type="term" value="C:membrane"/>
    <property type="evidence" value="ECO:0007669"/>
    <property type="project" value="UniProtKB-SubCell"/>
</dbReference>
<reference evidence="8 9" key="1">
    <citation type="submission" date="2022-03" db="EMBL/GenBank/DDBJ databases">
        <authorList>
            <person name="Macdonald S."/>
            <person name="Ahmed S."/>
            <person name="Newling K."/>
        </authorList>
    </citation>
    <scope>NUCLEOTIDE SEQUENCE [LARGE SCALE GENOMIC DNA]</scope>
</reference>
<keyword evidence="9" id="KW-1185">Reference proteome</keyword>
<dbReference type="PANTHER" id="PTHR31645:SF22">
    <property type="entry name" value="METAL-NICOTIANAMINE TRANSPORTER YSL7-RELATED"/>
    <property type="match status" value="1"/>
</dbReference>
<evidence type="ECO:0000256" key="6">
    <source>
        <dbReference type="ARBA" id="ARBA00023136"/>
    </source>
</evidence>
<keyword evidence="3" id="KW-0813">Transport</keyword>
<accession>A0ABC8JLV4</accession>
<gene>
    <name evidence="8" type="ORF">ERUC_LOCUS12781</name>
</gene>
<dbReference type="InterPro" id="IPR004813">
    <property type="entry name" value="OPT"/>
</dbReference>
<protein>
    <submittedName>
        <fullName evidence="8">Uncharacterized protein</fullName>
    </submittedName>
</protein>
<organism evidence="8 9">
    <name type="scientific">Eruca vesicaria subsp. sativa</name>
    <name type="common">Garden rocket</name>
    <name type="synonym">Eruca sativa</name>
    <dbReference type="NCBI Taxonomy" id="29727"/>
    <lineage>
        <taxon>Eukaryota</taxon>
        <taxon>Viridiplantae</taxon>
        <taxon>Streptophyta</taxon>
        <taxon>Embryophyta</taxon>
        <taxon>Tracheophyta</taxon>
        <taxon>Spermatophyta</taxon>
        <taxon>Magnoliopsida</taxon>
        <taxon>eudicotyledons</taxon>
        <taxon>Gunneridae</taxon>
        <taxon>Pentapetalae</taxon>
        <taxon>rosids</taxon>
        <taxon>malvids</taxon>
        <taxon>Brassicales</taxon>
        <taxon>Brassicaceae</taxon>
        <taxon>Brassiceae</taxon>
        <taxon>Eruca</taxon>
    </lineage>
</organism>
<evidence type="ECO:0000256" key="3">
    <source>
        <dbReference type="ARBA" id="ARBA00022448"/>
    </source>
</evidence>
<evidence type="ECO:0000256" key="2">
    <source>
        <dbReference type="ARBA" id="ARBA00010276"/>
    </source>
</evidence>
<evidence type="ECO:0000256" key="5">
    <source>
        <dbReference type="ARBA" id="ARBA00022989"/>
    </source>
</evidence>
<evidence type="ECO:0000313" key="8">
    <source>
        <dbReference type="EMBL" id="CAH8333089.1"/>
    </source>
</evidence>
<keyword evidence="4 7" id="KW-0812">Transmembrane</keyword>
<feature type="transmembrane region" description="Helical" evidence="7">
    <location>
        <begin position="37"/>
        <end position="62"/>
    </location>
</feature>
<dbReference type="EMBL" id="CAKOAT010120711">
    <property type="protein sequence ID" value="CAH8333089.1"/>
    <property type="molecule type" value="Genomic_DNA"/>
</dbReference>
<comment type="subcellular location">
    <subcellularLocation>
        <location evidence="1">Membrane</location>
        <topology evidence="1">Multi-pass membrane protein</topology>
    </subcellularLocation>
</comment>
<keyword evidence="5 7" id="KW-1133">Transmembrane helix</keyword>
<name>A0ABC8JLV4_ERUVS</name>
<dbReference type="Proteomes" id="UP001642260">
    <property type="component" value="Unassembled WGS sequence"/>
</dbReference>
<keyword evidence="6 7" id="KW-0472">Membrane</keyword>
<evidence type="ECO:0000256" key="1">
    <source>
        <dbReference type="ARBA" id="ARBA00004141"/>
    </source>
</evidence>